<evidence type="ECO:0000313" key="3">
    <source>
        <dbReference type="Proteomes" id="UP000298138"/>
    </source>
</evidence>
<dbReference type="Proteomes" id="UP000298138">
    <property type="component" value="Unassembled WGS sequence"/>
</dbReference>
<evidence type="ECO:0000313" key="2">
    <source>
        <dbReference type="EMBL" id="TGZ82087.1"/>
    </source>
</evidence>
<feature type="domain" description="Rhamnogalacturonase A/B/Epimerase-like pectate lyase" evidence="1">
    <location>
        <begin position="447"/>
        <end position="508"/>
    </location>
</feature>
<dbReference type="InterPro" id="IPR039279">
    <property type="entry name" value="QRT3-like"/>
</dbReference>
<name>A0A4S2MZE8_9PEZI</name>
<dbReference type="SUPFAM" id="SSF51126">
    <property type="entry name" value="Pectin lyase-like"/>
    <property type="match status" value="2"/>
</dbReference>
<dbReference type="Pfam" id="PF12708">
    <property type="entry name" value="Pect-lyase_RHGA_epim"/>
    <property type="match status" value="2"/>
</dbReference>
<dbReference type="AlphaFoldDB" id="A0A4S2MZE8"/>
<keyword evidence="3" id="KW-1185">Reference proteome</keyword>
<dbReference type="PANTHER" id="PTHR33928:SF2">
    <property type="entry name" value="PECTATE LYASE SUPERFAMILY PROTEIN DOMAIN-CONTAINING PROTEIN-RELATED"/>
    <property type="match status" value="1"/>
</dbReference>
<dbReference type="Gene3D" id="2.160.20.10">
    <property type="entry name" value="Single-stranded right-handed beta-helix, Pectin lyase-like"/>
    <property type="match status" value="2"/>
</dbReference>
<dbReference type="PANTHER" id="PTHR33928">
    <property type="entry name" value="POLYGALACTURONASE QRT3"/>
    <property type="match status" value="1"/>
</dbReference>
<dbReference type="InterPro" id="IPR012334">
    <property type="entry name" value="Pectin_lyas_fold"/>
</dbReference>
<keyword evidence="2" id="KW-0456">Lyase</keyword>
<dbReference type="OrthoDB" id="1046782at2759"/>
<gene>
    <name evidence="2" type="ORF">EX30DRAFT_358473</name>
</gene>
<dbReference type="GO" id="GO:0004650">
    <property type="term" value="F:polygalacturonase activity"/>
    <property type="evidence" value="ECO:0007669"/>
    <property type="project" value="InterPro"/>
</dbReference>
<dbReference type="CDD" id="cd23668">
    <property type="entry name" value="GH55_beta13glucanase-like"/>
    <property type="match status" value="1"/>
</dbReference>
<accession>A0A4S2MZE8</accession>
<dbReference type="EMBL" id="ML220116">
    <property type="protein sequence ID" value="TGZ82087.1"/>
    <property type="molecule type" value="Genomic_DNA"/>
</dbReference>
<dbReference type="FunFam" id="2.160.20.10:FF:000049">
    <property type="entry name" value="Putative exo-beta-1,3-glucanase"/>
    <property type="match status" value="1"/>
</dbReference>
<protein>
    <submittedName>
        <fullName evidence="2">Pectin lyase-like protein</fullName>
    </submittedName>
</protein>
<organism evidence="2 3">
    <name type="scientific">Ascodesmis nigricans</name>
    <dbReference type="NCBI Taxonomy" id="341454"/>
    <lineage>
        <taxon>Eukaryota</taxon>
        <taxon>Fungi</taxon>
        <taxon>Dikarya</taxon>
        <taxon>Ascomycota</taxon>
        <taxon>Pezizomycotina</taxon>
        <taxon>Pezizomycetes</taxon>
        <taxon>Pezizales</taxon>
        <taxon>Ascodesmidaceae</taxon>
        <taxon>Ascodesmis</taxon>
    </lineage>
</organism>
<dbReference type="InParanoid" id="A0A4S2MZE8"/>
<feature type="domain" description="Rhamnogalacturonase A/B/Epimerase-like pectate lyase" evidence="1">
    <location>
        <begin position="92"/>
        <end position="315"/>
    </location>
</feature>
<evidence type="ECO:0000259" key="1">
    <source>
        <dbReference type="Pfam" id="PF12708"/>
    </source>
</evidence>
<dbReference type="InterPro" id="IPR024535">
    <property type="entry name" value="RHGA/B-epi-like_pectate_lyase"/>
</dbReference>
<proteinExistence type="predicted"/>
<dbReference type="STRING" id="341454.A0A4S2MZE8"/>
<sequence length="822" mass="91253">MLADIFKQRQSSEMRGSCKFHYLLVAYSLPCTVANDDISVLTPSTSFGVCAVSFIAAIFLFAPVNSSDWWFANIERNGHAAFNPSPNTYQVFRNVKEYGAKGDGVTDDTEAINRAIYDGARCGAGCDSSTITPGLVYFPPGTYVIKSALNTYYYTQLVGDAIDRPTIVAAPDFEGFAMIDADPYYPGTGDNWHTNQNNFFRGVRNLILDMREMKNERPRGIHWQVAQATSLTNVHFEMSTEPENGQNGLWIDNGSGGFISDLTFKGGSIGANIGSQQFVSRNMKFEDCETAIRMGWTWQWLFHGIEIENAKVGFNITNMDKTLEVGSIIVTDTKISNTEVGIFNAWTPEFNNFTKIAKTANSIILENVQIENVGTAVGVLDGPASLEGGSKTIDLWVQGHDWSRDGEMTVQQGYVDATPRPEALLDGSGYIFTRPRPQYEDYTASQFVSARREGLKGDGMTDDTKAMKALFKKHGGQGESVVIYFDHGHYLVSDTIDIPVNTLIMGEIWSVIMAGGDSAFKDPENPKPLWRVGQEGDVGRVEITDMLFQTQGPQPGAILMEFNVAGESKGDAGLFDVHFRVGGSAGSQLTVEECLKQPGRDNSEIDENCVAAFMLLHITKSASAYIENTWAWTSDHDLDTPPTQISIYNGRGVLINSNPGPVWMWATMSEHNTLYQYQLDGARNVFMGLIQTETPYFQENPAALTPFPPQKEWNDPEFGECQERNSKIPGCEKSWALRVLNSKDILIYGAGMYSFFENYLQECIKYKTCQWYAVDIQDTEDLTMYAVGTIGTTWQINVDGEPVVNATMNINKFTDTAIRFVI</sequence>
<dbReference type="GO" id="GO:0016829">
    <property type="term" value="F:lyase activity"/>
    <property type="evidence" value="ECO:0007669"/>
    <property type="project" value="UniProtKB-KW"/>
</dbReference>
<dbReference type="InterPro" id="IPR011050">
    <property type="entry name" value="Pectin_lyase_fold/virulence"/>
</dbReference>
<reference evidence="2 3" key="1">
    <citation type="submission" date="2019-04" db="EMBL/GenBank/DDBJ databases">
        <title>Comparative genomics and transcriptomics to analyze fruiting body development in filamentous ascomycetes.</title>
        <authorList>
            <consortium name="DOE Joint Genome Institute"/>
            <person name="Lutkenhaus R."/>
            <person name="Traeger S."/>
            <person name="Breuer J."/>
            <person name="Kuo A."/>
            <person name="Lipzen A."/>
            <person name="Pangilinan J."/>
            <person name="Dilworth D."/>
            <person name="Sandor L."/>
            <person name="Poggeler S."/>
            <person name="Barry K."/>
            <person name="Grigoriev I.V."/>
            <person name="Nowrousian M."/>
        </authorList>
    </citation>
    <scope>NUCLEOTIDE SEQUENCE [LARGE SCALE GENOMIC DNA]</scope>
    <source>
        <strain evidence="2 3">CBS 389.68</strain>
    </source>
</reference>